<evidence type="ECO:0000313" key="2">
    <source>
        <dbReference type="Proteomes" id="UP001519460"/>
    </source>
</evidence>
<gene>
    <name evidence="1" type="ORF">BaRGS_00029612</name>
</gene>
<dbReference type="Proteomes" id="UP001519460">
    <property type="component" value="Unassembled WGS sequence"/>
</dbReference>
<comment type="caution">
    <text evidence="1">The sequence shown here is derived from an EMBL/GenBank/DDBJ whole genome shotgun (WGS) entry which is preliminary data.</text>
</comment>
<accession>A0ABD0JWU1</accession>
<protein>
    <submittedName>
        <fullName evidence="1">Uncharacterized protein</fullName>
    </submittedName>
</protein>
<sequence length="78" mass="8573">MERLQNATLLEPALLYVSVCSLFSVPCFPLGRPETEHVHSPAMGALLGSAISRGGHLGSVLEKRRRRKKTISDQTPIF</sequence>
<dbReference type="EMBL" id="JACVVK020000309">
    <property type="protein sequence ID" value="KAK7479171.1"/>
    <property type="molecule type" value="Genomic_DNA"/>
</dbReference>
<dbReference type="AlphaFoldDB" id="A0ABD0JWU1"/>
<proteinExistence type="predicted"/>
<evidence type="ECO:0000313" key="1">
    <source>
        <dbReference type="EMBL" id="KAK7479171.1"/>
    </source>
</evidence>
<keyword evidence="2" id="KW-1185">Reference proteome</keyword>
<organism evidence="1 2">
    <name type="scientific">Batillaria attramentaria</name>
    <dbReference type="NCBI Taxonomy" id="370345"/>
    <lineage>
        <taxon>Eukaryota</taxon>
        <taxon>Metazoa</taxon>
        <taxon>Spiralia</taxon>
        <taxon>Lophotrochozoa</taxon>
        <taxon>Mollusca</taxon>
        <taxon>Gastropoda</taxon>
        <taxon>Caenogastropoda</taxon>
        <taxon>Sorbeoconcha</taxon>
        <taxon>Cerithioidea</taxon>
        <taxon>Batillariidae</taxon>
        <taxon>Batillaria</taxon>
    </lineage>
</organism>
<name>A0ABD0JWU1_9CAEN</name>
<reference evidence="1 2" key="1">
    <citation type="journal article" date="2023" name="Sci. Data">
        <title>Genome assembly of the Korean intertidal mud-creeper Batillaria attramentaria.</title>
        <authorList>
            <person name="Patra A.K."/>
            <person name="Ho P.T."/>
            <person name="Jun S."/>
            <person name="Lee S.J."/>
            <person name="Kim Y."/>
            <person name="Won Y.J."/>
        </authorList>
    </citation>
    <scope>NUCLEOTIDE SEQUENCE [LARGE SCALE GENOMIC DNA]</scope>
    <source>
        <strain evidence="1">Wonlab-2016</strain>
    </source>
</reference>